<organism evidence="2 3">
    <name type="scientific">Ricinus communis</name>
    <name type="common">Castor bean</name>
    <dbReference type="NCBI Taxonomy" id="3988"/>
    <lineage>
        <taxon>Eukaryota</taxon>
        <taxon>Viridiplantae</taxon>
        <taxon>Streptophyta</taxon>
        <taxon>Embryophyta</taxon>
        <taxon>Tracheophyta</taxon>
        <taxon>Spermatophyta</taxon>
        <taxon>Magnoliopsida</taxon>
        <taxon>eudicotyledons</taxon>
        <taxon>Gunneridae</taxon>
        <taxon>Pentapetalae</taxon>
        <taxon>rosids</taxon>
        <taxon>fabids</taxon>
        <taxon>Malpighiales</taxon>
        <taxon>Euphorbiaceae</taxon>
        <taxon>Acalyphoideae</taxon>
        <taxon>Acalypheae</taxon>
        <taxon>Ricinus</taxon>
    </lineage>
</organism>
<protein>
    <submittedName>
        <fullName evidence="2">Uncharacterized protein</fullName>
    </submittedName>
</protein>
<sequence length="145" mass="16454">MAKGTLGYDDDDDDDEDDEEEEDGDDHPGKGGGSEGGYIKLTKRELASSLYVEPLNLSYISPKQVAEDVFFGTDDMSDMKEIAYKDHILECYRRESAMKNLKKNKNSWSPFNNCFDFLKNLAASTSNWVTELCLFYLIICFLKSS</sequence>
<name>B9SIE4_RICCO</name>
<dbReference type="InParanoid" id="B9SIE4"/>
<dbReference type="AlphaFoldDB" id="B9SIE4"/>
<keyword evidence="3" id="KW-1185">Reference proteome</keyword>
<feature type="region of interest" description="Disordered" evidence="1">
    <location>
        <begin position="1"/>
        <end position="38"/>
    </location>
</feature>
<dbReference type="Proteomes" id="UP000008311">
    <property type="component" value="Unassembled WGS sequence"/>
</dbReference>
<gene>
    <name evidence="2" type="ORF">RCOM_1254790</name>
</gene>
<proteinExistence type="predicted"/>
<accession>B9SIE4</accession>
<evidence type="ECO:0000313" key="2">
    <source>
        <dbReference type="EMBL" id="EEF36599.1"/>
    </source>
</evidence>
<reference evidence="3" key="1">
    <citation type="journal article" date="2010" name="Nat. Biotechnol.">
        <title>Draft genome sequence of the oilseed species Ricinus communis.</title>
        <authorList>
            <person name="Chan A.P."/>
            <person name="Crabtree J."/>
            <person name="Zhao Q."/>
            <person name="Lorenzi H."/>
            <person name="Orvis J."/>
            <person name="Puiu D."/>
            <person name="Melake-Berhan A."/>
            <person name="Jones K.M."/>
            <person name="Redman J."/>
            <person name="Chen G."/>
            <person name="Cahoon E.B."/>
            <person name="Gedil M."/>
            <person name="Stanke M."/>
            <person name="Haas B.J."/>
            <person name="Wortman J.R."/>
            <person name="Fraser-Liggett C.M."/>
            <person name="Ravel J."/>
            <person name="Rabinowicz P.D."/>
        </authorList>
    </citation>
    <scope>NUCLEOTIDE SEQUENCE [LARGE SCALE GENOMIC DNA]</scope>
    <source>
        <strain evidence="3">cv. Hale</strain>
    </source>
</reference>
<evidence type="ECO:0000256" key="1">
    <source>
        <dbReference type="SAM" id="MobiDB-lite"/>
    </source>
</evidence>
<evidence type="ECO:0000313" key="3">
    <source>
        <dbReference type="Proteomes" id="UP000008311"/>
    </source>
</evidence>
<dbReference type="EMBL" id="EQ973972">
    <property type="protein sequence ID" value="EEF36599.1"/>
    <property type="molecule type" value="Genomic_DNA"/>
</dbReference>
<feature type="compositionally biased region" description="Acidic residues" evidence="1">
    <location>
        <begin position="8"/>
        <end position="25"/>
    </location>
</feature>